<comment type="caution">
    <text evidence="2">The sequence shown here is derived from an EMBL/GenBank/DDBJ whole genome shotgun (WGS) entry which is preliminary data.</text>
</comment>
<reference evidence="2" key="2">
    <citation type="submission" date="2022-01" db="EMBL/GenBank/DDBJ databases">
        <authorList>
            <person name="Hirooka S."/>
            <person name="Miyagishima S.Y."/>
        </authorList>
    </citation>
    <scope>NUCLEOTIDE SEQUENCE</scope>
    <source>
        <strain evidence="2">NBRC 102759</strain>
    </source>
</reference>
<evidence type="ECO:0000313" key="3">
    <source>
        <dbReference type="Proteomes" id="UP001061958"/>
    </source>
</evidence>
<evidence type="ECO:0000256" key="1">
    <source>
        <dbReference type="SAM" id="Phobius"/>
    </source>
</evidence>
<dbReference type="OrthoDB" id="10406166at2759"/>
<dbReference type="AlphaFoldDB" id="A0A9C7PZR7"/>
<feature type="transmembrane region" description="Helical" evidence="1">
    <location>
        <begin position="35"/>
        <end position="52"/>
    </location>
</feature>
<keyword evidence="1" id="KW-1133">Transmembrane helix</keyword>
<keyword evidence="3" id="KW-1185">Reference proteome</keyword>
<dbReference type="EMBL" id="BQMJ01000037">
    <property type="protein sequence ID" value="GJQ12871.1"/>
    <property type="molecule type" value="Genomic_DNA"/>
</dbReference>
<accession>A0A9C7PZR7</accession>
<organism evidence="2 3">
    <name type="scientific">Galdieria partita</name>
    <dbReference type="NCBI Taxonomy" id="83374"/>
    <lineage>
        <taxon>Eukaryota</taxon>
        <taxon>Rhodophyta</taxon>
        <taxon>Bangiophyceae</taxon>
        <taxon>Galdieriales</taxon>
        <taxon>Galdieriaceae</taxon>
        <taxon>Galdieria</taxon>
    </lineage>
</organism>
<dbReference type="Proteomes" id="UP001061958">
    <property type="component" value="Unassembled WGS sequence"/>
</dbReference>
<keyword evidence="1" id="KW-0812">Transmembrane</keyword>
<keyword evidence="1" id="KW-0472">Membrane</keyword>
<reference evidence="2" key="1">
    <citation type="journal article" date="2022" name="Proc. Natl. Acad. Sci. U.S.A.">
        <title>Life cycle and functional genomics of the unicellular red alga Galdieria for elucidating algal and plant evolution and industrial use.</title>
        <authorList>
            <person name="Hirooka S."/>
            <person name="Itabashi T."/>
            <person name="Ichinose T.M."/>
            <person name="Onuma R."/>
            <person name="Fujiwara T."/>
            <person name="Yamashita S."/>
            <person name="Jong L.W."/>
            <person name="Tomita R."/>
            <person name="Iwane A.H."/>
            <person name="Miyagishima S.Y."/>
        </authorList>
    </citation>
    <scope>NUCLEOTIDE SEQUENCE</scope>
    <source>
        <strain evidence="2">NBRC 102759</strain>
    </source>
</reference>
<protein>
    <submittedName>
        <fullName evidence="2">Uncharacterized protein</fullName>
    </submittedName>
</protein>
<proteinExistence type="predicted"/>
<gene>
    <name evidence="2" type="ORF">GpartN1_g4662.t1</name>
</gene>
<name>A0A9C7PZR7_9RHOD</name>
<sequence>MKTRPLFWNHLLNAVCRKLPTAQQTLAFFQRPTTIAFGGGVTFIALFYAVVISNEWQTHINELQNQLNRNKQKWQTERLSLDSKVSRLELSLNRTELELSSTFESVPRNGSNWSKSVIELKYDECMAKKKK</sequence>
<evidence type="ECO:0000313" key="2">
    <source>
        <dbReference type="EMBL" id="GJQ12871.1"/>
    </source>
</evidence>